<keyword evidence="7" id="KW-1185">Reference proteome</keyword>
<dbReference type="EMBL" id="KK365139">
    <property type="protein sequence ID" value="KCZ81650.1"/>
    <property type="molecule type" value="Genomic_DNA"/>
</dbReference>
<evidence type="ECO:0008006" key="8">
    <source>
        <dbReference type="Google" id="ProtNLM"/>
    </source>
</evidence>
<gene>
    <name evidence="6" type="ORF">H312_00974</name>
</gene>
<dbReference type="STRING" id="1288291.A0A059F382"/>
<dbReference type="InterPro" id="IPR033749">
    <property type="entry name" value="Polyprenyl_synt_CS"/>
</dbReference>
<evidence type="ECO:0000256" key="1">
    <source>
        <dbReference type="ARBA" id="ARBA00001946"/>
    </source>
</evidence>
<dbReference type="InterPro" id="IPR008949">
    <property type="entry name" value="Isoprenoid_synthase_dom_sf"/>
</dbReference>
<accession>A0A059F382</accession>
<keyword evidence="2 5" id="KW-0808">Transferase</keyword>
<evidence type="ECO:0000313" key="7">
    <source>
        <dbReference type="Proteomes" id="UP000030655"/>
    </source>
</evidence>
<comment type="cofactor">
    <cofactor evidence="1">
        <name>Mg(2+)</name>
        <dbReference type="ChEBI" id="CHEBI:18420"/>
    </cofactor>
</comment>
<dbReference type="PANTHER" id="PTHR11525:SF0">
    <property type="entry name" value="FARNESYL PYROPHOSPHATE SYNTHASE"/>
    <property type="match status" value="1"/>
</dbReference>
<dbReference type="GO" id="GO:0004337">
    <property type="term" value="F:(2E,6E)-farnesyl diphosphate synthase activity"/>
    <property type="evidence" value="ECO:0007669"/>
    <property type="project" value="TreeGrafter"/>
</dbReference>
<evidence type="ECO:0000256" key="3">
    <source>
        <dbReference type="ARBA" id="ARBA00022723"/>
    </source>
</evidence>
<dbReference type="HOGENOM" id="CLU_028376_3_0_1"/>
<dbReference type="GO" id="GO:0045337">
    <property type="term" value="P:farnesyl diphosphate biosynthetic process"/>
    <property type="evidence" value="ECO:0007669"/>
    <property type="project" value="TreeGrafter"/>
</dbReference>
<organism evidence="6 7">
    <name type="scientific">Anncaliia algerae PRA339</name>
    <dbReference type="NCBI Taxonomy" id="1288291"/>
    <lineage>
        <taxon>Eukaryota</taxon>
        <taxon>Fungi</taxon>
        <taxon>Fungi incertae sedis</taxon>
        <taxon>Microsporidia</taxon>
        <taxon>Tubulinosematoidea</taxon>
        <taxon>Tubulinosematidae</taxon>
        <taxon>Anncaliia</taxon>
    </lineage>
</organism>
<name>A0A059F382_9MICR</name>
<proteinExistence type="inferred from homology"/>
<dbReference type="SUPFAM" id="SSF48576">
    <property type="entry name" value="Terpenoid synthases"/>
    <property type="match status" value="1"/>
</dbReference>
<evidence type="ECO:0000256" key="5">
    <source>
        <dbReference type="RuleBase" id="RU004466"/>
    </source>
</evidence>
<evidence type="ECO:0000313" key="6">
    <source>
        <dbReference type="EMBL" id="KCZ81650.1"/>
    </source>
</evidence>
<dbReference type="GO" id="GO:0004161">
    <property type="term" value="F:dimethylallyltranstransferase activity"/>
    <property type="evidence" value="ECO:0007669"/>
    <property type="project" value="TreeGrafter"/>
</dbReference>
<dbReference type="GO" id="GO:0005737">
    <property type="term" value="C:cytoplasm"/>
    <property type="evidence" value="ECO:0007669"/>
    <property type="project" value="TreeGrafter"/>
</dbReference>
<evidence type="ECO:0000256" key="4">
    <source>
        <dbReference type="ARBA" id="ARBA00022842"/>
    </source>
</evidence>
<keyword evidence="4" id="KW-0460">Magnesium</keyword>
<evidence type="ECO:0000256" key="2">
    <source>
        <dbReference type="ARBA" id="ARBA00022679"/>
    </source>
</evidence>
<dbReference type="InterPro" id="IPR000092">
    <property type="entry name" value="Polyprenyl_synt"/>
</dbReference>
<dbReference type="InterPro" id="IPR039702">
    <property type="entry name" value="FPS1-like"/>
</dbReference>
<comment type="similarity">
    <text evidence="5">Belongs to the FPP/GGPP synthase family.</text>
</comment>
<protein>
    <recommendedName>
        <fullName evidence="8">Farnesyl pyrophosphate synthase</fullName>
    </recommendedName>
</protein>
<dbReference type="Pfam" id="PF00348">
    <property type="entry name" value="polyprenyl_synt"/>
    <property type="match status" value="1"/>
</dbReference>
<dbReference type="PROSITE" id="PS00723">
    <property type="entry name" value="POLYPRENYL_SYNTHASE_1"/>
    <property type="match status" value="1"/>
</dbReference>
<dbReference type="AlphaFoldDB" id="A0A059F382"/>
<dbReference type="VEuPathDB" id="MicrosporidiaDB:H312_00974"/>
<sequence length="300" mass="35875">MDFNDFKVKHKFLEEFKEKLKLKNNNYVDELLEYNVFGGKFTRAVLTFLTINQFKKEIKEEDIFVCYFNELIQAAFIIFDDIMDKSEIRRGKACWHVLKGYKVIKDAYFILSCVRKLGKYEIAKLFDIMLIRSCLGQTHDSLSEGLLEKNIGLEDLRNIYTFDNYKLICLNKNAFYTFYYPIKLGLLHCKKEELDILPVCTLLGELHQMQDDYINFLPDSNKSCLDVQQRKNTWFMCKYFENSKGIHFYDEDALEIQLKSFFDEYYKEEDNLISRIKNLNNYEINPIIEKCLMLLNKRKN</sequence>
<keyword evidence="3" id="KW-0479">Metal-binding</keyword>
<dbReference type="OrthoDB" id="10257492at2759"/>
<dbReference type="PANTHER" id="PTHR11525">
    <property type="entry name" value="FARNESYL-PYROPHOSPHATE SYNTHETASE"/>
    <property type="match status" value="1"/>
</dbReference>
<reference evidence="7" key="1">
    <citation type="submission" date="2013-02" db="EMBL/GenBank/DDBJ databases">
        <authorList>
            <consortium name="The Broad Institute Genome Sequencing Platform"/>
            <person name="Cuomo C."/>
            <person name="Becnel J."/>
            <person name="Sanscrainte N."/>
            <person name="Walker B."/>
            <person name="Young S.K."/>
            <person name="Zeng Q."/>
            <person name="Gargeya S."/>
            <person name="Fitzgerald M."/>
            <person name="Haas B."/>
            <person name="Abouelleil A."/>
            <person name="Alvarado L."/>
            <person name="Arachchi H.M."/>
            <person name="Berlin A.M."/>
            <person name="Chapman S.B."/>
            <person name="Dewar J."/>
            <person name="Goldberg J."/>
            <person name="Griggs A."/>
            <person name="Gujja S."/>
            <person name="Hansen M."/>
            <person name="Howarth C."/>
            <person name="Imamovic A."/>
            <person name="Larimer J."/>
            <person name="McCowan C."/>
            <person name="Murphy C."/>
            <person name="Neiman D."/>
            <person name="Pearson M."/>
            <person name="Priest M."/>
            <person name="Roberts A."/>
            <person name="Saif S."/>
            <person name="Shea T."/>
            <person name="Sisk P."/>
            <person name="Sykes S."/>
            <person name="Wortman J."/>
            <person name="Nusbaum C."/>
            <person name="Birren B."/>
        </authorList>
    </citation>
    <scope>NUCLEOTIDE SEQUENCE [LARGE SCALE GENOMIC DNA]</scope>
    <source>
        <strain evidence="7">PRA339</strain>
    </source>
</reference>
<dbReference type="Gene3D" id="1.10.600.10">
    <property type="entry name" value="Farnesyl Diphosphate Synthase"/>
    <property type="match status" value="1"/>
</dbReference>
<dbReference type="Proteomes" id="UP000030655">
    <property type="component" value="Unassembled WGS sequence"/>
</dbReference>
<reference evidence="6 7" key="2">
    <citation type="submission" date="2014-03" db="EMBL/GenBank/DDBJ databases">
        <title>The Genome Sequence of Anncaliia algerae insect isolate PRA339.</title>
        <authorList>
            <consortium name="The Broad Institute Genome Sequencing Platform"/>
            <consortium name="The Broad Institute Genome Sequencing Center for Infectious Disease"/>
            <person name="Cuomo C."/>
            <person name="Becnel J."/>
            <person name="Sanscrainte N."/>
            <person name="Walker B."/>
            <person name="Young S.K."/>
            <person name="Zeng Q."/>
            <person name="Gargeya S."/>
            <person name="Fitzgerald M."/>
            <person name="Haas B."/>
            <person name="Abouelleil A."/>
            <person name="Alvarado L."/>
            <person name="Arachchi H.M."/>
            <person name="Berlin A.M."/>
            <person name="Chapman S.B."/>
            <person name="Dewar J."/>
            <person name="Goldberg J."/>
            <person name="Griggs A."/>
            <person name="Gujja S."/>
            <person name="Hansen M."/>
            <person name="Howarth C."/>
            <person name="Imamovic A."/>
            <person name="Larimer J."/>
            <person name="McCowan C."/>
            <person name="Murphy C."/>
            <person name="Neiman D."/>
            <person name="Pearson M."/>
            <person name="Priest M."/>
            <person name="Roberts A."/>
            <person name="Saif S."/>
            <person name="Shea T."/>
            <person name="Sisk P."/>
            <person name="Sykes S."/>
            <person name="Wortman J."/>
            <person name="Nusbaum C."/>
            <person name="Birren B."/>
        </authorList>
    </citation>
    <scope>NUCLEOTIDE SEQUENCE [LARGE SCALE GENOMIC DNA]</scope>
    <source>
        <strain evidence="6 7">PRA339</strain>
    </source>
</reference>
<dbReference type="GO" id="GO:0046872">
    <property type="term" value="F:metal ion binding"/>
    <property type="evidence" value="ECO:0007669"/>
    <property type="project" value="UniProtKB-KW"/>
</dbReference>